<name>A0A1H9EAH0_9PROT</name>
<accession>A0A1H9EAH0</accession>
<organism evidence="1 2">
    <name type="scientific">Nitrosomonas ureae</name>
    <dbReference type="NCBI Taxonomy" id="44577"/>
    <lineage>
        <taxon>Bacteria</taxon>
        <taxon>Pseudomonadati</taxon>
        <taxon>Pseudomonadota</taxon>
        <taxon>Betaproteobacteria</taxon>
        <taxon>Nitrosomonadales</taxon>
        <taxon>Nitrosomonadaceae</taxon>
        <taxon>Nitrosomonas</taxon>
    </lineage>
</organism>
<evidence type="ECO:0000313" key="1">
    <source>
        <dbReference type="EMBL" id="SEQ22263.1"/>
    </source>
</evidence>
<protein>
    <submittedName>
        <fullName evidence="1">Uncharacterized protein</fullName>
    </submittedName>
</protein>
<sequence>MQNSCTNRMHEIYLYGNLMSHAASKKLSPKIPQSLEILDLTFKV</sequence>
<evidence type="ECO:0000313" key="2">
    <source>
        <dbReference type="Proteomes" id="UP000181998"/>
    </source>
</evidence>
<dbReference type="EMBL" id="FOFX01000029">
    <property type="protein sequence ID" value="SEQ22263.1"/>
    <property type="molecule type" value="Genomic_DNA"/>
</dbReference>
<reference evidence="1 2" key="1">
    <citation type="submission" date="2016-10" db="EMBL/GenBank/DDBJ databases">
        <authorList>
            <person name="de Groot N.N."/>
        </authorList>
    </citation>
    <scope>NUCLEOTIDE SEQUENCE [LARGE SCALE GENOMIC DNA]</scope>
    <source>
        <strain evidence="1 2">Nm9</strain>
    </source>
</reference>
<dbReference type="AlphaFoldDB" id="A0A1H9EAH0"/>
<dbReference type="Proteomes" id="UP000181998">
    <property type="component" value="Unassembled WGS sequence"/>
</dbReference>
<proteinExistence type="predicted"/>
<gene>
    <name evidence="1" type="ORF">SAMN05421510_102911</name>
</gene>